<name>A0A1H1LT65_9MICO</name>
<dbReference type="GO" id="GO:0030497">
    <property type="term" value="P:fatty acid elongation"/>
    <property type="evidence" value="ECO:0007669"/>
    <property type="project" value="TreeGrafter"/>
</dbReference>
<evidence type="ECO:0000256" key="2">
    <source>
        <dbReference type="ARBA" id="ARBA00023002"/>
    </source>
</evidence>
<accession>A0A1H1LT65</accession>
<dbReference type="Pfam" id="PF13561">
    <property type="entry name" value="adh_short_C2"/>
    <property type="match status" value="1"/>
</dbReference>
<keyword evidence="4" id="KW-1185">Reference proteome</keyword>
<dbReference type="STRING" id="1136497.SAMN04489752_0223"/>
<dbReference type="PANTHER" id="PTHR42760:SF123">
    <property type="entry name" value="OXIDOREDUCTASE"/>
    <property type="match status" value="1"/>
</dbReference>
<organism evidence="3 4">
    <name type="scientific">Brevibacterium siliguriense</name>
    <dbReference type="NCBI Taxonomy" id="1136497"/>
    <lineage>
        <taxon>Bacteria</taxon>
        <taxon>Bacillati</taxon>
        <taxon>Actinomycetota</taxon>
        <taxon>Actinomycetes</taxon>
        <taxon>Micrococcales</taxon>
        <taxon>Brevibacteriaceae</taxon>
        <taxon>Brevibacterium</taxon>
    </lineage>
</organism>
<protein>
    <submittedName>
        <fullName evidence="3">NAD(P)-dependent dehydrogenase, short-chain alcohol dehydrogenase family</fullName>
    </submittedName>
</protein>
<gene>
    <name evidence="3" type="ORF">SAMN04489752_0223</name>
</gene>
<dbReference type="Gene3D" id="3.40.50.720">
    <property type="entry name" value="NAD(P)-binding Rossmann-like Domain"/>
    <property type="match status" value="1"/>
</dbReference>
<dbReference type="FunFam" id="3.40.50.720:FF:000084">
    <property type="entry name" value="Short-chain dehydrogenase reductase"/>
    <property type="match status" value="1"/>
</dbReference>
<dbReference type="Proteomes" id="UP000199597">
    <property type="component" value="Chromosome I"/>
</dbReference>
<dbReference type="AlphaFoldDB" id="A0A1H1LT65"/>
<dbReference type="EMBL" id="LT629766">
    <property type="protein sequence ID" value="SDR77532.1"/>
    <property type="molecule type" value="Genomic_DNA"/>
</dbReference>
<dbReference type="InterPro" id="IPR036291">
    <property type="entry name" value="NAD(P)-bd_dom_sf"/>
</dbReference>
<comment type="similarity">
    <text evidence="1">Belongs to the short-chain dehydrogenases/reductases (SDR) family.</text>
</comment>
<dbReference type="CDD" id="cd05233">
    <property type="entry name" value="SDR_c"/>
    <property type="match status" value="1"/>
</dbReference>
<dbReference type="PANTHER" id="PTHR42760">
    <property type="entry name" value="SHORT-CHAIN DEHYDROGENASES/REDUCTASES FAMILY MEMBER"/>
    <property type="match status" value="1"/>
</dbReference>
<sequence length="255" mass="26726">MSFTDNAPVLAVTGGASGIGWATVEAWCRDGGVAVILDFSREKLDEALAGAPSDWSLRGIIVDVTDRAAVDDAFASIAETEQRLDALVNCAGNAKPVPSAEMSDADWEALLEVHLTGTMRACRAAYPLLRDGGGAIVNISSVAGVAGMPKRASYNTVKHGLIGLTKSLAVEWAADGIRVNAIGPGYTWTPFNATLQEQGLLDPAPITKRIPLDRWAQPEEIAAGITFLAGPTASFITGHTLMVDGGMTIAGSWYE</sequence>
<dbReference type="InterPro" id="IPR002347">
    <property type="entry name" value="SDR_fam"/>
</dbReference>
<dbReference type="RefSeq" id="WP_092017005.1">
    <property type="nucleotide sequence ID" value="NZ_LT629766.1"/>
</dbReference>
<evidence type="ECO:0000256" key="1">
    <source>
        <dbReference type="ARBA" id="ARBA00006484"/>
    </source>
</evidence>
<dbReference type="PRINTS" id="PR00081">
    <property type="entry name" value="GDHRDH"/>
</dbReference>
<evidence type="ECO:0000313" key="4">
    <source>
        <dbReference type="Proteomes" id="UP000199597"/>
    </source>
</evidence>
<dbReference type="PRINTS" id="PR00080">
    <property type="entry name" value="SDRFAMILY"/>
</dbReference>
<keyword evidence="2" id="KW-0560">Oxidoreductase</keyword>
<dbReference type="OrthoDB" id="517007at2"/>
<proteinExistence type="inferred from homology"/>
<reference evidence="4" key="1">
    <citation type="submission" date="2016-10" db="EMBL/GenBank/DDBJ databases">
        <authorList>
            <person name="Varghese N."/>
            <person name="Submissions S."/>
        </authorList>
    </citation>
    <scope>NUCLEOTIDE SEQUENCE [LARGE SCALE GENOMIC DNA]</scope>
    <source>
        <strain evidence="4">DSM 23676</strain>
    </source>
</reference>
<dbReference type="GO" id="GO:0016616">
    <property type="term" value="F:oxidoreductase activity, acting on the CH-OH group of donors, NAD or NADP as acceptor"/>
    <property type="evidence" value="ECO:0007669"/>
    <property type="project" value="TreeGrafter"/>
</dbReference>
<dbReference type="SUPFAM" id="SSF51735">
    <property type="entry name" value="NAD(P)-binding Rossmann-fold domains"/>
    <property type="match status" value="1"/>
</dbReference>
<evidence type="ECO:0000313" key="3">
    <source>
        <dbReference type="EMBL" id="SDR77532.1"/>
    </source>
</evidence>